<dbReference type="EMBL" id="AKWF02000005">
    <property type="protein sequence ID" value="EMO65175.1"/>
    <property type="molecule type" value="Genomic_DNA"/>
</dbReference>
<evidence type="ECO:0000313" key="1">
    <source>
        <dbReference type="EMBL" id="EMO65175.1"/>
    </source>
</evidence>
<gene>
    <name evidence="1" type="ORF">LEP1GSC133_1557</name>
</gene>
<sequence length="51" mass="5844">MFVHSCWSSYGSKVLGQVLIVIFSFSKSLPVFWIQEEHSFLDLSSNLSHKP</sequence>
<comment type="caution">
    <text evidence="1">The sequence shown here is derived from an EMBL/GenBank/DDBJ whole genome shotgun (WGS) entry which is preliminary data.</text>
</comment>
<dbReference type="AlphaFoldDB" id="M6W7U1"/>
<organism evidence="1 2">
    <name type="scientific">Leptospira borgpetersenii serovar Pomona str. 200901868</name>
    <dbReference type="NCBI Taxonomy" id="1192866"/>
    <lineage>
        <taxon>Bacteria</taxon>
        <taxon>Pseudomonadati</taxon>
        <taxon>Spirochaetota</taxon>
        <taxon>Spirochaetia</taxon>
        <taxon>Leptospirales</taxon>
        <taxon>Leptospiraceae</taxon>
        <taxon>Leptospira</taxon>
    </lineage>
</organism>
<accession>M6W7U1</accession>
<proteinExistence type="predicted"/>
<name>M6W7U1_LEPBO</name>
<protein>
    <submittedName>
        <fullName evidence="1">Uncharacterized protein</fullName>
    </submittedName>
</protein>
<reference evidence="1 2" key="1">
    <citation type="submission" date="2013-01" db="EMBL/GenBank/DDBJ databases">
        <authorList>
            <person name="Harkins D.M."/>
            <person name="Durkin A.S."/>
            <person name="Brinkac L.M."/>
            <person name="Haft D.H."/>
            <person name="Selengut J.D."/>
            <person name="Sanka R."/>
            <person name="DePew J."/>
            <person name="Purushe J."/>
            <person name="Picardeau M."/>
            <person name="Werts C."/>
            <person name="Goarant C."/>
            <person name="Vinetz J.M."/>
            <person name="Sutton G.G."/>
            <person name="Nierman W.C."/>
            <person name="Fouts D.E."/>
        </authorList>
    </citation>
    <scope>NUCLEOTIDE SEQUENCE [LARGE SCALE GENOMIC DNA]</scope>
    <source>
        <strain evidence="1 2">200901868</strain>
    </source>
</reference>
<dbReference type="Proteomes" id="UP000012159">
    <property type="component" value="Unassembled WGS sequence"/>
</dbReference>
<evidence type="ECO:0000313" key="2">
    <source>
        <dbReference type="Proteomes" id="UP000012159"/>
    </source>
</evidence>